<comment type="similarity">
    <text evidence="1">Belongs to the RMD1/sif2 family.</text>
</comment>
<dbReference type="InterPro" id="IPR051624">
    <property type="entry name" value="RMD1/Sad1-interacting"/>
</dbReference>
<dbReference type="AlphaFoldDB" id="A0A292PTJ8"/>
<dbReference type="GO" id="GO:0005739">
    <property type="term" value="C:mitochondrion"/>
    <property type="evidence" value="ECO:0007669"/>
    <property type="project" value="UniProtKB-ARBA"/>
</dbReference>
<organism evidence="4 5">
    <name type="scientific">Tuber aestivum</name>
    <name type="common">summer truffle</name>
    <dbReference type="NCBI Taxonomy" id="59557"/>
    <lineage>
        <taxon>Eukaryota</taxon>
        <taxon>Fungi</taxon>
        <taxon>Dikarya</taxon>
        <taxon>Ascomycota</taxon>
        <taxon>Pezizomycotina</taxon>
        <taxon>Pezizomycetes</taxon>
        <taxon>Pezizales</taxon>
        <taxon>Tuberaceae</taxon>
        <taxon>Tuber</taxon>
    </lineage>
</organism>
<evidence type="ECO:0000313" key="5">
    <source>
        <dbReference type="Proteomes" id="UP001412239"/>
    </source>
</evidence>
<dbReference type="PANTHER" id="PTHR16255:SF1">
    <property type="entry name" value="REQUIRED FOR MEIOTIC NUCLEAR DIVISION PROTEIN 1 HOMOLOG"/>
    <property type="match status" value="1"/>
</dbReference>
<accession>A0A292PTJ8</accession>
<proteinExistence type="inferred from homology"/>
<protein>
    <recommendedName>
        <fullName evidence="3">DUF155 domain-containing protein</fullName>
    </recommendedName>
</protein>
<feature type="domain" description="DUF155" evidence="3">
    <location>
        <begin position="172"/>
        <end position="393"/>
    </location>
</feature>
<dbReference type="InterPro" id="IPR003734">
    <property type="entry name" value="DUF155"/>
</dbReference>
<reference evidence="4" key="1">
    <citation type="submission" date="2015-10" db="EMBL/GenBank/DDBJ databases">
        <authorList>
            <person name="Regsiter A."/>
            <person name="william w."/>
        </authorList>
    </citation>
    <scope>NUCLEOTIDE SEQUENCE</scope>
    <source>
        <strain evidence="4">Montdore</strain>
    </source>
</reference>
<feature type="region of interest" description="Disordered" evidence="2">
    <location>
        <begin position="46"/>
        <end position="102"/>
    </location>
</feature>
<dbReference type="Pfam" id="PF02582">
    <property type="entry name" value="DUF155"/>
    <property type="match status" value="1"/>
</dbReference>
<evidence type="ECO:0000256" key="2">
    <source>
        <dbReference type="SAM" id="MobiDB-lite"/>
    </source>
</evidence>
<dbReference type="PANTHER" id="PTHR16255">
    <property type="entry name" value="REQUIRED FOR MEIOTIC NUCLEAR DIVISION PROTEIN 1 HOMOLOG"/>
    <property type="match status" value="1"/>
</dbReference>
<evidence type="ECO:0000259" key="3">
    <source>
        <dbReference type="Pfam" id="PF02582"/>
    </source>
</evidence>
<dbReference type="Proteomes" id="UP001412239">
    <property type="component" value="Unassembled WGS sequence"/>
</dbReference>
<name>A0A292PTJ8_9PEZI</name>
<dbReference type="GO" id="GO:0070131">
    <property type="term" value="P:positive regulation of mitochondrial translation"/>
    <property type="evidence" value="ECO:0007669"/>
    <property type="project" value="TreeGrafter"/>
</dbReference>
<sequence length="476" mass="53450">MRLFLKVCSRNVLTHPRRPVISHLPPAINVGAGQLLMGPRKEYGRARYSQKNGGKTPHNDPMSESQLQQQQQKEKEKKKRKKGSQSSKNSLRKVAAQAGHAASGTGRTRVCTAYCTAEKYDLPSATRLLLAQGYTPDPLLTGLDEQVIHLRLPIPNSTPSAETGYRAENGDVFIFPSGNIVSWSLPPEEVMSVGRVIEPAGDRAYAEGDMETEDLEYVEDSRIRRSRIIGDVIMLGTAGRENQVLAEVQDGYPRPCSSQSLLPPPPVPVPAPAAAQAPKDELTTTLAKVAFSSGLSRSTKLAVLESLLDSYLTTTHTIPTLLSRGSKLPFTRSFILRKTGELLEFRARLNLYSELTDSLPDIFWDSRHELGLEGYYDAVGRALDVDVRIRQLNAKLDYASGIVEVLRERLSERHSLLLEWMIIILITIEVGFEVRRLWGEGRRSEVEAREYREWKERKEREADGEFQKWKREMEGE</sequence>
<dbReference type="EMBL" id="LN891036">
    <property type="protein sequence ID" value="CUS10932.1"/>
    <property type="molecule type" value="Genomic_DNA"/>
</dbReference>
<keyword evidence="5" id="KW-1185">Reference proteome</keyword>
<gene>
    <name evidence="4" type="ORF">GSTUAT00004963001</name>
</gene>
<evidence type="ECO:0000313" key="4">
    <source>
        <dbReference type="EMBL" id="CUS10932.1"/>
    </source>
</evidence>
<evidence type="ECO:0000256" key="1">
    <source>
        <dbReference type="ARBA" id="ARBA00008306"/>
    </source>
</evidence>